<protein>
    <submittedName>
        <fullName evidence="1">Uncharacterized protein</fullName>
    </submittedName>
</protein>
<dbReference type="EMBL" id="BLXT01002143">
    <property type="protein sequence ID" value="GFN91469.1"/>
    <property type="molecule type" value="Genomic_DNA"/>
</dbReference>
<reference evidence="1 2" key="1">
    <citation type="journal article" date="2021" name="Elife">
        <title>Chloroplast acquisition without the gene transfer in kleptoplastic sea slugs, Plakobranchus ocellatus.</title>
        <authorList>
            <person name="Maeda T."/>
            <person name="Takahashi S."/>
            <person name="Yoshida T."/>
            <person name="Shimamura S."/>
            <person name="Takaki Y."/>
            <person name="Nagai Y."/>
            <person name="Toyoda A."/>
            <person name="Suzuki Y."/>
            <person name="Arimoto A."/>
            <person name="Ishii H."/>
            <person name="Satoh N."/>
            <person name="Nishiyama T."/>
            <person name="Hasebe M."/>
            <person name="Maruyama T."/>
            <person name="Minagawa J."/>
            <person name="Obokata J."/>
            <person name="Shigenobu S."/>
        </authorList>
    </citation>
    <scope>NUCLEOTIDE SEQUENCE [LARGE SCALE GENOMIC DNA]</scope>
</reference>
<organism evidence="1 2">
    <name type="scientific">Plakobranchus ocellatus</name>
    <dbReference type="NCBI Taxonomy" id="259542"/>
    <lineage>
        <taxon>Eukaryota</taxon>
        <taxon>Metazoa</taxon>
        <taxon>Spiralia</taxon>
        <taxon>Lophotrochozoa</taxon>
        <taxon>Mollusca</taxon>
        <taxon>Gastropoda</taxon>
        <taxon>Heterobranchia</taxon>
        <taxon>Euthyneura</taxon>
        <taxon>Panpulmonata</taxon>
        <taxon>Sacoglossa</taxon>
        <taxon>Placobranchoidea</taxon>
        <taxon>Plakobranchidae</taxon>
        <taxon>Plakobranchus</taxon>
    </lineage>
</organism>
<gene>
    <name evidence="1" type="ORF">PoB_001797500</name>
</gene>
<evidence type="ECO:0000313" key="2">
    <source>
        <dbReference type="Proteomes" id="UP000735302"/>
    </source>
</evidence>
<sequence>MKKISFSWSLTQPKLDLRFSNHEYERPIEDIYTTRLYRPAKHSMPLLRFEDFEKSVFLIKNGRGKSKSPQMIPIDFKTRMLNPPQSLMARYLANTS</sequence>
<dbReference type="Proteomes" id="UP000735302">
    <property type="component" value="Unassembled WGS sequence"/>
</dbReference>
<keyword evidence="2" id="KW-1185">Reference proteome</keyword>
<name>A0AAV3Z8J4_9GAST</name>
<accession>A0AAV3Z8J4</accession>
<evidence type="ECO:0000313" key="1">
    <source>
        <dbReference type="EMBL" id="GFN91469.1"/>
    </source>
</evidence>
<proteinExistence type="predicted"/>
<dbReference type="AlphaFoldDB" id="A0AAV3Z8J4"/>
<comment type="caution">
    <text evidence="1">The sequence shown here is derived from an EMBL/GenBank/DDBJ whole genome shotgun (WGS) entry which is preliminary data.</text>
</comment>